<feature type="signal peptide" evidence="1">
    <location>
        <begin position="1"/>
        <end position="18"/>
    </location>
</feature>
<dbReference type="OrthoDB" id="1522765at2"/>
<dbReference type="SUPFAM" id="SSF56601">
    <property type="entry name" value="beta-lactamase/transpeptidase-like"/>
    <property type="match status" value="1"/>
</dbReference>
<dbReference type="Gene3D" id="3.40.710.10">
    <property type="entry name" value="DD-peptidase/beta-lactamase superfamily"/>
    <property type="match status" value="1"/>
</dbReference>
<keyword evidence="4" id="KW-1185">Reference proteome</keyword>
<dbReference type="RefSeq" id="WP_089373877.1">
    <property type="nucleotide sequence ID" value="NZ_BMEP01000011.1"/>
</dbReference>
<dbReference type="PANTHER" id="PTHR46825">
    <property type="entry name" value="D-ALANYL-D-ALANINE-CARBOXYPEPTIDASE/ENDOPEPTIDASE AMPH"/>
    <property type="match status" value="1"/>
</dbReference>
<feature type="chain" id="PRO_5012873285" evidence="1">
    <location>
        <begin position="19"/>
        <end position="721"/>
    </location>
</feature>
<feature type="domain" description="Beta-lactamase-related" evidence="2">
    <location>
        <begin position="39"/>
        <end position="335"/>
    </location>
</feature>
<dbReference type="EMBL" id="FZNY01000012">
    <property type="protein sequence ID" value="SNS34841.1"/>
    <property type="molecule type" value="Genomic_DNA"/>
</dbReference>
<reference evidence="3 4" key="1">
    <citation type="submission" date="2017-06" db="EMBL/GenBank/DDBJ databases">
        <authorList>
            <person name="Kim H.J."/>
            <person name="Triplett B.A."/>
        </authorList>
    </citation>
    <scope>NUCLEOTIDE SEQUENCE [LARGE SCALE GENOMIC DNA]</scope>
    <source>
        <strain evidence="3 4">DSM 25597</strain>
    </source>
</reference>
<evidence type="ECO:0000313" key="4">
    <source>
        <dbReference type="Proteomes" id="UP000198379"/>
    </source>
</evidence>
<proteinExistence type="predicted"/>
<name>A0A239DRT6_9FLAO</name>
<evidence type="ECO:0000259" key="2">
    <source>
        <dbReference type="Pfam" id="PF00144"/>
    </source>
</evidence>
<gene>
    <name evidence="3" type="ORF">SAMN06265376_11219</name>
</gene>
<evidence type="ECO:0000256" key="1">
    <source>
        <dbReference type="SAM" id="SignalP"/>
    </source>
</evidence>
<dbReference type="AlphaFoldDB" id="A0A239DRT6"/>
<dbReference type="InterPro" id="IPR001466">
    <property type="entry name" value="Beta-lactam-related"/>
</dbReference>
<dbReference type="PANTHER" id="PTHR46825:SF9">
    <property type="entry name" value="BETA-LACTAMASE-RELATED DOMAIN-CONTAINING PROTEIN"/>
    <property type="match status" value="1"/>
</dbReference>
<dbReference type="InterPro" id="IPR012338">
    <property type="entry name" value="Beta-lactam/transpept-like"/>
</dbReference>
<dbReference type="InterPro" id="IPR050491">
    <property type="entry name" value="AmpC-like"/>
</dbReference>
<evidence type="ECO:0000313" key="3">
    <source>
        <dbReference type="EMBL" id="SNS34841.1"/>
    </source>
</evidence>
<sequence>MKKIITPILILLSFISIAQTIATDKIDAIVSSKIEANDPSLFVGVVKDGVIVYEYYNGLTSLQHQVKATKTSRSNIASVAKQFTALCILQLSIEGSLSLEDDIRTYLPNLYKNIKEPIKIRHLINHTSGIRDYPDLMGVQRNPWWRRVGIDNDDVIELLEKQEDLNFAPGSDYTYSNSNYTLLTKIVEKVSGINFHDYSKQLFERLGMKNTSFLKNYMAVMPNQVLPYSDWGDGVWQQFPMLTNLYGDGFLYTTLKDQLIYEQAVQNAQKTNNQLLIQSQLPIPNSEITSYGFGLELTNRLNYKAVHHSGGTGSYSAEMVRYPEERLSIFVMSSNSNVWSGGIADEVANVLLPKKEVEITQTDFENLTLGDPLSLEAFTGTYATADENIIITIFEEDGKIKYQRGNNNPFILIKEKENLYTFEESSDAKITFTRTTGQPIDLTLYLPGAAPRHHTKLINKSLNSYELDAYTGHYENTELDVAFEIFRKNDALFIKQTGRKQTSEITQLTPSFFLVSGYKLKVQKDAFNRVREILLTTNRVANIKFVKKTSLEFQPIIPTDNGSIQVTTIASKGKGSNILLTKNYENGNEIWFKQYGGSSYDKANSIIDTKDGGYLLVGFTSSYGNGNYDVYVIKVDAKGKEQWSATYGDFYNEYGNFAEETETGYIIKGTKQECKSNNLALKNNCKTNVWEITIDKKGNQLSDSVQEEIIEKPAYQKEWHR</sequence>
<protein>
    <submittedName>
        <fullName evidence="3">CubicO group peptidase, beta-lactamase class C family</fullName>
    </submittedName>
</protein>
<dbReference type="Proteomes" id="UP000198379">
    <property type="component" value="Unassembled WGS sequence"/>
</dbReference>
<keyword evidence="1" id="KW-0732">Signal</keyword>
<dbReference type="Pfam" id="PF00144">
    <property type="entry name" value="Beta-lactamase"/>
    <property type="match status" value="1"/>
</dbReference>
<organism evidence="3 4">
    <name type="scientific">Dokdonia pacifica</name>
    <dbReference type="NCBI Taxonomy" id="1627892"/>
    <lineage>
        <taxon>Bacteria</taxon>
        <taxon>Pseudomonadati</taxon>
        <taxon>Bacteroidota</taxon>
        <taxon>Flavobacteriia</taxon>
        <taxon>Flavobacteriales</taxon>
        <taxon>Flavobacteriaceae</taxon>
        <taxon>Dokdonia</taxon>
    </lineage>
</organism>
<accession>A0A239DRT6</accession>